<dbReference type="Gene3D" id="1.25.60.10">
    <property type="entry name" value="MgtE N-terminal domain-like"/>
    <property type="match status" value="1"/>
</dbReference>
<comment type="function">
    <text evidence="9">Acts as a magnesium transporter.</text>
</comment>
<dbReference type="Pfam" id="PF00571">
    <property type="entry name" value="CBS"/>
    <property type="match status" value="1"/>
</dbReference>
<dbReference type="SUPFAM" id="SSF161093">
    <property type="entry name" value="MgtE membrane domain-like"/>
    <property type="match status" value="1"/>
</dbReference>
<dbReference type="InterPro" id="IPR006668">
    <property type="entry name" value="Mg_transptr_MgtE_intracell_dom"/>
</dbReference>
<comment type="caution">
    <text evidence="9">Lacks conserved residue(s) required for the propagation of feature annotation.</text>
</comment>
<dbReference type="InterPro" id="IPR006669">
    <property type="entry name" value="MgtE_transporter"/>
</dbReference>
<keyword evidence="12" id="KW-1185">Reference proteome</keyword>
<dbReference type="GO" id="GO:0005886">
    <property type="term" value="C:plasma membrane"/>
    <property type="evidence" value="ECO:0007669"/>
    <property type="project" value="UniProtKB-SubCell"/>
</dbReference>
<keyword evidence="6 9" id="KW-1133">Transmembrane helix</keyword>
<sequence>MAEETWRELSDVIESAERDVLEQFLDDLTPDARTLAVSRLSDATRERLLETVDPEDAAEILEGLPESQVTDAFENMSAELAARIVEEMPSHHAADVVGELSDEAAEAIFSEMSPADAIDIRALSRYEDDEGGGLMVSEKLSYDSTTAVGDVVADLQGNADRYEDFDVQYVYVTDSAGRLEGVLYLRSLLLTPPWKPISEIMLPEPRYATDKSTVEELHALFDTISFNAVPVVDEHRHLLGVLRRSAVEERMAERSDRDYRLTQGIVGGEELRTMPLMLRARRRLSWLSVNVVLNVIAASVIAANEETLSQVIALAVFLPILSDMSGCSGNQAVAVTMRELSLGVVRPNEILRTALKEISVGAINGLCLGILVGCAAWAYSGTPWLGVVIGVALMLNTMLAVIIGGCVPLGLKRFGVDPALASGPLLTTVTDMCGFFLVLTFAGAVIDKLV</sequence>
<evidence type="ECO:0000256" key="6">
    <source>
        <dbReference type="ARBA" id="ARBA00022989"/>
    </source>
</evidence>
<dbReference type="InterPro" id="IPR038076">
    <property type="entry name" value="MgtE_N_sf"/>
</dbReference>
<evidence type="ECO:0000313" key="11">
    <source>
        <dbReference type="EMBL" id="QDV05959.1"/>
    </source>
</evidence>
<feature type="transmembrane region" description="Helical" evidence="9">
    <location>
        <begin position="358"/>
        <end position="379"/>
    </location>
</feature>
<comment type="subunit">
    <text evidence="9">Homodimer.</text>
</comment>
<accession>A0A518EPE4</accession>
<evidence type="ECO:0000256" key="2">
    <source>
        <dbReference type="ARBA" id="ARBA00009749"/>
    </source>
</evidence>
<keyword evidence="5 9" id="KW-0460">Magnesium</keyword>
<feature type="transmembrane region" description="Helical" evidence="9">
    <location>
        <begin position="385"/>
        <end position="411"/>
    </location>
</feature>
<dbReference type="InterPro" id="IPR036739">
    <property type="entry name" value="SLC41_membr_dom_sf"/>
</dbReference>
<keyword evidence="4 9" id="KW-0812">Transmembrane</keyword>
<gene>
    <name evidence="11" type="ORF">Poly30_14620</name>
</gene>
<keyword evidence="3 9" id="KW-0813">Transport</keyword>
<dbReference type="PANTHER" id="PTHR41394:SF5">
    <property type="entry name" value="SLC41A_MGTE INTEGRAL MEMBRANE DOMAIN-CONTAINING PROTEIN"/>
    <property type="match status" value="1"/>
</dbReference>
<evidence type="ECO:0000256" key="7">
    <source>
        <dbReference type="ARBA" id="ARBA00023136"/>
    </source>
</evidence>
<dbReference type="PROSITE" id="PS51371">
    <property type="entry name" value="CBS"/>
    <property type="match status" value="1"/>
</dbReference>
<keyword evidence="8" id="KW-0129">CBS domain</keyword>
<name>A0A518EPE4_9BACT</name>
<dbReference type="PANTHER" id="PTHR41394">
    <property type="entry name" value="MAGNESIUM TRANSPORTER MGTE"/>
    <property type="match status" value="1"/>
</dbReference>
<keyword evidence="9" id="KW-0479">Metal-binding</keyword>
<dbReference type="SMART" id="SM00924">
    <property type="entry name" value="MgtE_N"/>
    <property type="match status" value="1"/>
</dbReference>
<evidence type="ECO:0000256" key="3">
    <source>
        <dbReference type="ARBA" id="ARBA00022448"/>
    </source>
</evidence>
<dbReference type="SUPFAM" id="SSF158791">
    <property type="entry name" value="MgtE N-terminal domain-like"/>
    <property type="match status" value="1"/>
</dbReference>
<evidence type="ECO:0000256" key="5">
    <source>
        <dbReference type="ARBA" id="ARBA00022842"/>
    </source>
</evidence>
<dbReference type="GO" id="GO:0015095">
    <property type="term" value="F:magnesium ion transmembrane transporter activity"/>
    <property type="evidence" value="ECO:0007669"/>
    <property type="project" value="UniProtKB-UniRule"/>
</dbReference>
<dbReference type="EMBL" id="CP036434">
    <property type="protein sequence ID" value="QDV05959.1"/>
    <property type="molecule type" value="Genomic_DNA"/>
</dbReference>
<evidence type="ECO:0000256" key="1">
    <source>
        <dbReference type="ARBA" id="ARBA00004141"/>
    </source>
</evidence>
<reference evidence="11 12" key="1">
    <citation type="submission" date="2019-02" db="EMBL/GenBank/DDBJ databases">
        <title>Deep-cultivation of Planctomycetes and their phenomic and genomic characterization uncovers novel biology.</title>
        <authorList>
            <person name="Wiegand S."/>
            <person name="Jogler M."/>
            <person name="Boedeker C."/>
            <person name="Pinto D."/>
            <person name="Vollmers J."/>
            <person name="Rivas-Marin E."/>
            <person name="Kohn T."/>
            <person name="Peeters S.H."/>
            <person name="Heuer A."/>
            <person name="Rast P."/>
            <person name="Oberbeckmann S."/>
            <person name="Bunk B."/>
            <person name="Jeske O."/>
            <person name="Meyerdierks A."/>
            <person name="Storesund J.E."/>
            <person name="Kallscheuer N."/>
            <person name="Luecker S."/>
            <person name="Lage O.M."/>
            <person name="Pohl T."/>
            <person name="Merkel B.J."/>
            <person name="Hornburger P."/>
            <person name="Mueller R.-W."/>
            <person name="Bruemmer F."/>
            <person name="Labrenz M."/>
            <person name="Spormann A.M."/>
            <person name="Op den Camp H."/>
            <person name="Overmann J."/>
            <person name="Amann R."/>
            <person name="Jetten M.S.M."/>
            <person name="Mascher T."/>
            <person name="Medema M.H."/>
            <person name="Devos D.P."/>
            <person name="Kaster A.-K."/>
            <person name="Ovreas L."/>
            <person name="Rohde M."/>
            <person name="Galperin M.Y."/>
            <person name="Jogler C."/>
        </authorList>
    </citation>
    <scope>NUCLEOTIDE SEQUENCE [LARGE SCALE GENOMIC DNA]</scope>
    <source>
        <strain evidence="11 12">Poly30</strain>
    </source>
</reference>
<dbReference type="SUPFAM" id="SSF54631">
    <property type="entry name" value="CBS-domain pair"/>
    <property type="match status" value="1"/>
</dbReference>
<dbReference type="InterPro" id="IPR000644">
    <property type="entry name" value="CBS_dom"/>
</dbReference>
<evidence type="ECO:0000256" key="9">
    <source>
        <dbReference type="RuleBase" id="RU362011"/>
    </source>
</evidence>
<evidence type="ECO:0000256" key="8">
    <source>
        <dbReference type="PROSITE-ProRule" id="PRU00703"/>
    </source>
</evidence>
<evidence type="ECO:0000256" key="4">
    <source>
        <dbReference type="ARBA" id="ARBA00022692"/>
    </source>
</evidence>
<evidence type="ECO:0000259" key="10">
    <source>
        <dbReference type="PROSITE" id="PS51371"/>
    </source>
</evidence>
<comment type="subcellular location">
    <subcellularLocation>
        <location evidence="9">Cell membrane</location>
        <topology evidence="9">Multi-pass membrane protein</topology>
    </subcellularLocation>
    <subcellularLocation>
        <location evidence="1">Membrane</location>
        <topology evidence="1">Multi-pass membrane protein</topology>
    </subcellularLocation>
</comment>
<protein>
    <recommendedName>
        <fullName evidence="9">Magnesium transporter MgtE</fullName>
    </recommendedName>
</protein>
<dbReference type="Proteomes" id="UP000320390">
    <property type="component" value="Chromosome"/>
</dbReference>
<dbReference type="Pfam" id="PF03448">
    <property type="entry name" value="MgtE_N"/>
    <property type="match status" value="1"/>
</dbReference>
<organism evidence="11 12">
    <name type="scientific">Saltatorellus ferox</name>
    <dbReference type="NCBI Taxonomy" id="2528018"/>
    <lineage>
        <taxon>Bacteria</taxon>
        <taxon>Pseudomonadati</taxon>
        <taxon>Planctomycetota</taxon>
        <taxon>Planctomycetia</taxon>
        <taxon>Planctomycetia incertae sedis</taxon>
        <taxon>Saltatorellus</taxon>
    </lineage>
</organism>
<dbReference type="Gene3D" id="1.10.357.20">
    <property type="entry name" value="SLC41 divalent cation transporters, integral membrane domain"/>
    <property type="match status" value="1"/>
</dbReference>
<comment type="similarity">
    <text evidence="2 9">Belongs to the SLC41A transporter family.</text>
</comment>
<dbReference type="AlphaFoldDB" id="A0A518EPE4"/>
<feature type="transmembrane region" description="Helical" evidence="9">
    <location>
        <begin position="423"/>
        <end position="446"/>
    </location>
</feature>
<dbReference type="InterPro" id="IPR046342">
    <property type="entry name" value="CBS_dom_sf"/>
</dbReference>
<dbReference type="NCBIfam" id="TIGR00400">
    <property type="entry name" value="mgtE"/>
    <property type="match status" value="1"/>
</dbReference>
<dbReference type="RefSeq" id="WP_145195709.1">
    <property type="nucleotide sequence ID" value="NZ_CP036434.1"/>
</dbReference>
<keyword evidence="9" id="KW-1003">Cell membrane</keyword>
<proteinExistence type="inferred from homology"/>
<keyword evidence="7 9" id="KW-0472">Membrane</keyword>
<dbReference type="InterPro" id="IPR006667">
    <property type="entry name" value="SLC41_membr_dom"/>
</dbReference>
<evidence type="ECO:0000313" key="12">
    <source>
        <dbReference type="Proteomes" id="UP000320390"/>
    </source>
</evidence>
<dbReference type="GO" id="GO:0046872">
    <property type="term" value="F:metal ion binding"/>
    <property type="evidence" value="ECO:0007669"/>
    <property type="project" value="UniProtKB-KW"/>
</dbReference>
<feature type="domain" description="CBS" evidence="10">
    <location>
        <begin position="201"/>
        <end position="257"/>
    </location>
</feature>
<dbReference type="OrthoDB" id="9790355at2"/>
<dbReference type="Pfam" id="PF01769">
    <property type="entry name" value="MgtE"/>
    <property type="match status" value="1"/>
</dbReference>
<dbReference type="Gene3D" id="3.10.580.10">
    <property type="entry name" value="CBS-domain"/>
    <property type="match status" value="1"/>
</dbReference>